<accession>A0AAV4N4X1</accession>
<proteinExistence type="predicted"/>
<dbReference type="EMBL" id="BPLR01002893">
    <property type="protein sequence ID" value="GIX79053.1"/>
    <property type="molecule type" value="Genomic_DNA"/>
</dbReference>
<name>A0AAV4N4X1_CAEEX</name>
<dbReference type="AlphaFoldDB" id="A0AAV4N4X1"/>
<keyword evidence="2" id="KW-1185">Reference proteome</keyword>
<reference evidence="1 2" key="1">
    <citation type="submission" date="2021-06" db="EMBL/GenBank/DDBJ databases">
        <title>Caerostris extrusa draft genome.</title>
        <authorList>
            <person name="Kono N."/>
            <person name="Arakawa K."/>
        </authorList>
    </citation>
    <scope>NUCLEOTIDE SEQUENCE [LARGE SCALE GENOMIC DNA]</scope>
</reference>
<dbReference type="Proteomes" id="UP001054945">
    <property type="component" value="Unassembled WGS sequence"/>
</dbReference>
<gene>
    <name evidence="1" type="ORF">CEXT_611431</name>
</gene>
<sequence length="93" mass="10899">MAILMPLFKIKLRQPTLMRRERQHAFSRATSKLATQIIPKLCWLSTLITFARRCAPRTFSEIRLTHTSRHVLKFFSFYCRLRMLVGDTALSAT</sequence>
<organism evidence="1 2">
    <name type="scientific">Caerostris extrusa</name>
    <name type="common">Bark spider</name>
    <name type="synonym">Caerostris bankana</name>
    <dbReference type="NCBI Taxonomy" id="172846"/>
    <lineage>
        <taxon>Eukaryota</taxon>
        <taxon>Metazoa</taxon>
        <taxon>Ecdysozoa</taxon>
        <taxon>Arthropoda</taxon>
        <taxon>Chelicerata</taxon>
        <taxon>Arachnida</taxon>
        <taxon>Araneae</taxon>
        <taxon>Araneomorphae</taxon>
        <taxon>Entelegynae</taxon>
        <taxon>Araneoidea</taxon>
        <taxon>Araneidae</taxon>
        <taxon>Caerostris</taxon>
    </lineage>
</organism>
<evidence type="ECO:0000313" key="2">
    <source>
        <dbReference type="Proteomes" id="UP001054945"/>
    </source>
</evidence>
<evidence type="ECO:0000313" key="1">
    <source>
        <dbReference type="EMBL" id="GIX79053.1"/>
    </source>
</evidence>
<protein>
    <submittedName>
        <fullName evidence="1">Uncharacterized protein</fullName>
    </submittedName>
</protein>
<comment type="caution">
    <text evidence="1">The sequence shown here is derived from an EMBL/GenBank/DDBJ whole genome shotgun (WGS) entry which is preliminary data.</text>
</comment>